<dbReference type="GO" id="GO:0060386">
    <property type="term" value="P:synapse assembly involved in innervation"/>
    <property type="evidence" value="ECO:0007669"/>
    <property type="project" value="Ensembl"/>
</dbReference>
<evidence type="ECO:0000259" key="23">
    <source>
        <dbReference type="PROSITE" id="PS50853"/>
    </source>
</evidence>
<dbReference type="SUPFAM" id="SSF52058">
    <property type="entry name" value="L domain-like"/>
    <property type="match status" value="1"/>
</dbReference>
<dbReference type="FunFam" id="2.60.40.10:FF:000971">
    <property type="entry name" value="leucine-rich repeat, immunoglobulin-like domain and transmembrane domain-containing protein 3"/>
    <property type="match status" value="1"/>
</dbReference>
<dbReference type="GO" id="GO:0043204">
    <property type="term" value="C:perikaryon"/>
    <property type="evidence" value="ECO:0007669"/>
    <property type="project" value="UniProtKB-SubCell"/>
</dbReference>
<dbReference type="Proteomes" id="UP000694564">
    <property type="component" value="Chromosome 9"/>
</dbReference>
<evidence type="ECO:0000313" key="24">
    <source>
        <dbReference type="Ensembl" id="ENSSVLP00005033203.1"/>
    </source>
</evidence>
<comment type="subcellular location">
    <subcellularLocation>
        <location evidence="2">Cell projection</location>
        <location evidence="2">Dendrite</location>
    </subcellularLocation>
    <subcellularLocation>
        <location evidence="1">Endoplasmic reticulum membrane</location>
        <topology evidence="1">Single-pass type I membrane protein</topology>
    </subcellularLocation>
    <subcellularLocation>
        <location evidence="3">Perikaryon</location>
    </subcellularLocation>
</comment>
<feature type="transmembrane region" description="Helical" evidence="20">
    <location>
        <begin position="585"/>
        <end position="608"/>
    </location>
</feature>
<dbReference type="InterPro" id="IPR003598">
    <property type="entry name" value="Ig_sub2"/>
</dbReference>
<dbReference type="InterPro" id="IPR003961">
    <property type="entry name" value="FN3_dom"/>
</dbReference>
<evidence type="ECO:0000256" key="11">
    <source>
        <dbReference type="ARBA" id="ARBA00023136"/>
    </source>
</evidence>
<dbReference type="PANTHER" id="PTHR45842:SF8">
    <property type="entry name" value="LEUCINE-RICH REPEAT, IMMUNOGLOBULIN-LIKE DOMAIN AND TRANSMEMBRANE DOMAIN-CONTAINING PROTEIN 3"/>
    <property type="match status" value="1"/>
</dbReference>
<evidence type="ECO:0000256" key="6">
    <source>
        <dbReference type="ARBA" id="ARBA00022692"/>
    </source>
</evidence>
<feature type="chain" id="PRO_5034470658" description="Leucine-rich repeat, immunoglobulin-like domain and transmembrane domain-containing protein 3" evidence="21">
    <location>
        <begin position="20"/>
        <end position="683"/>
    </location>
</feature>
<keyword evidence="14" id="KW-0966">Cell projection</keyword>
<dbReference type="GO" id="GO:0007601">
    <property type="term" value="P:visual perception"/>
    <property type="evidence" value="ECO:0007669"/>
    <property type="project" value="UniProtKB-KW"/>
</dbReference>
<evidence type="ECO:0000256" key="5">
    <source>
        <dbReference type="ARBA" id="ARBA00022614"/>
    </source>
</evidence>
<feature type="signal peptide" evidence="21">
    <location>
        <begin position="1"/>
        <end position="19"/>
    </location>
</feature>
<proteinExistence type="predicted"/>
<keyword evidence="10 20" id="KW-1133">Transmembrane helix</keyword>
<keyword evidence="5" id="KW-0433">Leucine-rich repeat</keyword>
<dbReference type="OrthoDB" id="9229163at2759"/>
<dbReference type="Pfam" id="PF13855">
    <property type="entry name" value="LRR_8"/>
    <property type="match status" value="2"/>
</dbReference>
<dbReference type="Gene3D" id="2.60.40.10">
    <property type="entry name" value="Immunoglobulins"/>
    <property type="match status" value="2"/>
</dbReference>
<dbReference type="InterPro" id="IPR036179">
    <property type="entry name" value="Ig-like_dom_sf"/>
</dbReference>
<dbReference type="SMART" id="SM00365">
    <property type="entry name" value="LRR_SD22"/>
    <property type="match status" value="3"/>
</dbReference>
<evidence type="ECO:0000256" key="19">
    <source>
        <dbReference type="SAM" id="MobiDB-lite"/>
    </source>
</evidence>
<feature type="domain" description="Ig-like" evidence="22">
    <location>
        <begin position="254"/>
        <end position="344"/>
    </location>
</feature>
<evidence type="ECO:0000256" key="20">
    <source>
        <dbReference type="SAM" id="Phobius"/>
    </source>
</evidence>
<keyword evidence="8" id="KW-0677">Repeat</keyword>
<evidence type="ECO:0000256" key="21">
    <source>
        <dbReference type="SAM" id="SignalP"/>
    </source>
</evidence>
<dbReference type="SUPFAM" id="SSF49265">
    <property type="entry name" value="Fibronectin type III"/>
    <property type="match status" value="1"/>
</dbReference>
<dbReference type="InterPro" id="IPR007110">
    <property type="entry name" value="Ig-like_dom"/>
</dbReference>
<dbReference type="InterPro" id="IPR001611">
    <property type="entry name" value="Leu-rich_rpt"/>
</dbReference>
<dbReference type="GO" id="GO:0099536">
    <property type="term" value="P:synaptic signaling"/>
    <property type="evidence" value="ECO:0007669"/>
    <property type="project" value="Ensembl"/>
</dbReference>
<dbReference type="Ensembl" id="ENSSVLT00005036802.1">
    <property type="protein sequence ID" value="ENSSVLP00005033203.1"/>
    <property type="gene ID" value="ENSSVLG00005025995.1"/>
</dbReference>
<reference evidence="24" key="1">
    <citation type="submission" date="2025-08" db="UniProtKB">
        <authorList>
            <consortium name="Ensembl"/>
        </authorList>
    </citation>
    <scope>IDENTIFICATION</scope>
</reference>
<evidence type="ECO:0000256" key="15">
    <source>
        <dbReference type="ARBA" id="ARBA00023305"/>
    </source>
</evidence>
<evidence type="ECO:0000256" key="10">
    <source>
        <dbReference type="ARBA" id="ARBA00022989"/>
    </source>
</evidence>
<dbReference type="Pfam" id="PF13927">
    <property type="entry name" value="Ig_3"/>
    <property type="match status" value="1"/>
</dbReference>
<dbReference type="GeneTree" id="ENSGT00940000156627"/>
<evidence type="ECO:0000256" key="3">
    <source>
        <dbReference type="ARBA" id="ARBA00004484"/>
    </source>
</evidence>
<keyword evidence="7 21" id="KW-0732">Signal</keyword>
<dbReference type="InterPro" id="IPR036116">
    <property type="entry name" value="FN3_sf"/>
</dbReference>
<accession>A0A8D2E486</accession>
<evidence type="ECO:0000256" key="9">
    <source>
        <dbReference type="ARBA" id="ARBA00022824"/>
    </source>
</evidence>
<reference evidence="24" key="2">
    <citation type="submission" date="2025-09" db="UniProtKB">
        <authorList>
            <consortium name="Ensembl"/>
        </authorList>
    </citation>
    <scope>IDENTIFICATION</scope>
</reference>
<evidence type="ECO:0000256" key="12">
    <source>
        <dbReference type="ARBA" id="ARBA00023157"/>
    </source>
</evidence>
<dbReference type="GO" id="GO:0005789">
    <property type="term" value="C:endoplasmic reticulum membrane"/>
    <property type="evidence" value="ECO:0007669"/>
    <property type="project" value="UniProtKB-SubCell"/>
</dbReference>
<dbReference type="SMART" id="SM00408">
    <property type="entry name" value="IGc2"/>
    <property type="match status" value="1"/>
</dbReference>
<keyword evidence="15" id="KW-0844">Vision</keyword>
<dbReference type="FunFam" id="3.80.10.10:FF:000058">
    <property type="entry name" value="immunoglobulin superfamily containing leucine-rich repeat protein 2"/>
    <property type="match status" value="1"/>
</dbReference>
<keyword evidence="9" id="KW-0256">Endoplasmic reticulum</keyword>
<evidence type="ECO:0000256" key="4">
    <source>
        <dbReference type="ARBA" id="ARBA00022606"/>
    </source>
</evidence>
<keyword evidence="4" id="KW-0716">Sensory transduction</keyword>
<keyword evidence="16" id="KW-0393">Immunoglobulin domain</keyword>
<dbReference type="GO" id="GO:0030425">
    <property type="term" value="C:dendrite"/>
    <property type="evidence" value="ECO:0007669"/>
    <property type="project" value="UniProtKB-SubCell"/>
</dbReference>
<protein>
    <recommendedName>
        <fullName evidence="18">Leucine-rich repeat, immunoglobulin-like domain and transmembrane domain-containing protein 3</fullName>
    </recommendedName>
</protein>
<dbReference type="PRINTS" id="PR00019">
    <property type="entry name" value="LEURICHRPT"/>
</dbReference>
<evidence type="ECO:0000256" key="14">
    <source>
        <dbReference type="ARBA" id="ARBA00023273"/>
    </source>
</evidence>
<evidence type="ECO:0000256" key="13">
    <source>
        <dbReference type="ARBA" id="ARBA00023180"/>
    </source>
</evidence>
<dbReference type="InterPro" id="IPR050467">
    <property type="entry name" value="LRFN"/>
</dbReference>
<dbReference type="PROSITE" id="PS51450">
    <property type="entry name" value="LRR"/>
    <property type="match status" value="3"/>
</dbReference>
<keyword evidence="25" id="KW-1185">Reference proteome</keyword>
<dbReference type="GO" id="GO:0051286">
    <property type="term" value="C:cell tip"/>
    <property type="evidence" value="ECO:0007669"/>
    <property type="project" value="Ensembl"/>
</dbReference>
<keyword evidence="13" id="KW-0325">Glycoprotein</keyword>
<evidence type="ECO:0000256" key="1">
    <source>
        <dbReference type="ARBA" id="ARBA00004115"/>
    </source>
</evidence>
<dbReference type="GO" id="GO:0010467">
    <property type="term" value="P:gene expression"/>
    <property type="evidence" value="ECO:0007669"/>
    <property type="project" value="Ensembl"/>
</dbReference>
<dbReference type="SUPFAM" id="SSF48726">
    <property type="entry name" value="Immunoglobulin"/>
    <property type="match status" value="1"/>
</dbReference>
<comment type="function">
    <text evidence="17">Plays a role in the synapse formation and synaptic transmission between cone photoreceptor cells and retinal bipolar cells. Required for normal transmission of a light-evoked stimulus from the cone photoreceptor cells to the ON-bipolar cells and ON-ganglion cells in the inner retina. Required in retinal ON-bipolar cells for normal localization of the cation channel TRPM1 at dendrite tips. Seems to play a specific role in synaptic contacts made by ON-bipolar cells with cone photoreceptor pedicles. May also have a role in cone synapse formation. Might facilitate FGFR1 exit from the endoplasmic reticulum to the Golgi. Could be a regulator of the FGFRs.</text>
</comment>
<dbReference type="GO" id="GO:0045202">
    <property type="term" value="C:synapse"/>
    <property type="evidence" value="ECO:0007669"/>
    <property type="project" value="GOC"/>
</dbReference>
<dbReference type="FunFam" id="2.60.40.10:FF:001368">
    <property type="entry name" value="Leucine rich repeat, Ig-like and transmembrane domains 3"/>
    <property type="match status" value="1"/>
</dbReference>
<evidence type="ECO:0000256" key="17">
    <source>
        <dbReference type="ARBA" id="ARBA00056292"/>
    </source>
</evidence>
<dbReference type="InterPro" id="IPR032675">
    <property type="entry name" value="LRR_dom_sf"/>
</dbReference>
<sequence>MLLFANLCIALSFLEGVSCSCPSQCICDIHGRNDDSGSRLVLCNDLDMNQVPMNFPVDTSKLRIEKTVIRTIPAEAFYYLVDLQYLWLAYNSVTSIDPSSFYNLKQLHELHLDGNSLANFPWASLLDMPNLRTLDLHNNRITSVPNEAVRYLKNLTYLDLSSNRLTTLPPDFLESWSHLATTPSRSPDLSPRRIILGLQDNPWFCDCHISKMIELSKVADPTFVLLDPLMVCSEPEHLTGILFQKAELEQCLKPSVMTSATKIMSALGSNVLLRCDATGYPTPQLTWTRSDSSPVNYTVIQESPEEGVRWSIISLTGISYKDAGDYKCKAKNLAGMSEAVVTVTVVGIVTTTIASDTFERRTGDQPEGGMQMEFGRLTSIPSSLSSPWSLSSSSSFPASSTSFSTSTLSPPSSASSSLSPVFSIVSTTPLKTGISASTTRTSRQSLQIRPDGKRRVKVEKGGNKLPLASASKKEELALLDQAMPLETNATIEDLRVVSETKESVTLTWNTVNTTHNSGLTVLYSKYGEKDLLLLNTDPGKNQVTLDGLEPGRQYVACVCPKGVPPQKDQCITFSTDGVQEGDSQWSFLIVVTGTACVVVLPLICFLLYKVCKLQCKSESFWEDDFAKETYIQFETLSPMSQSLGELWTRRHRDDSEKLLLCSRSSVESQMTSKSDDFKPEYYY</sequence>
<dbReference type="GO" id="GO:0009416">
    <property type="term" value="P:response to light stimulus"/>
    <property type="evidence" value="ECO:0007669"/>
    <property type="project" value="Ensembl"/>
</dbReference>
<keyword evidence="6 20" id="KW-0812">Transmembrane</keyword>
<name>A0A8D2E486_SCIVU</name>
<gene>
    <name evidence="24" type="primary">LRIT3</name>
</gene>
<dbReference type="PANTHER" id="PTHR45842">
    <property type="entry name" value="SYNAPTIC ADHESION-LIKE MOLECULE SALM"/>
    <property type="match status" value="1"/>
</dbReference>
<dbReference type="PROSITE" id="PS50835">
    <property type="entry name" value="IG_LIKE"/>
    <property type="match status" value="1"/>
</dbReference>
<evidence type="ECO:0000256" key="16">
    <source>
        <dbReference type="ARBA" id="ARBA00023319"/>
    </source>
</evidence>
<dbReference type="CDD" id="cd00063">
    <property type="entry name" value="FN3"/>
    <property type="match status" value="1"/>
</dbReference>
<dbReference type="InterPro" id="IPR013783">
    <property type="entry name" value="Ig-like_fold"/>
</dbReference>
<dbReference type="GO" id="GO:0008104">
    <property type="term" value="P:intracellular protein localization"/>
    <property type="evidence" value="ECO:0007669"/>
    <property type="project" value="Ensembl"/>
</dbReference>
<keyword evidence="11 20" id="KW-0472">Membrane</keyword>
<keyword evidence="12" id="KW-1015">Disulfide bond</keyword>
<evidence type="ECO:0000313" key="25">
    <source>
        <dbReference type="Proteomes" id="UP000694564"/>
    </source>
</evidence>
<dbReference type="AlphaFoldDB" id="A0A8D2E486"/>
<dbReference type="SMART" id="SM00369">
    <property type="entry name" value="LRR_TYP"/>
    <property type="match status" value="4"/>
</dbReference>
<evidence type="ECO:0000256" key="2">
    <source>
        <dbReference type="ARBA" id="ARBA00004279"/>
    </source>
</evidence>
<organism evidence="24 25">
    <name type="scientific">Sciurus vulgaris</name>
    <name type="common">Eurasian red squirrel</name>
    <dbReference type="NCBI Taxonomy" id="55149"/>
    <lineage>
        <taxon>Eukaryota</taxon>
        <taxon>Metazoa</taxon>
        <taxon>Chordata</taxon>
        <taxon>Craniata</taxon>
        <taxon>Vertebrata</taxon>
        <taxon>Euteleostomi</taxon>
        <taxon>Mammalia</taxon>
        <taxon>Eutheria</taxon>
        <taxon>Euarchontoglires</taxon>
        <taxon>Glires</taxon>
        <taxon>Rodentia</taxon>
        <taxon>Sciuromorpha</taxon>
        <taxon>Sciuridae</taxon>
        <taxon>Sciurinae</taxon>
        <taxon>Sciurini</taxon>
        <taxon>Sciurus</taxon>
    </lineage>
</organism>
<dbReference type="SMART" id="SM00409">
    <property type="entry name" value="IG"/>
    <property type="match status" value="1"/>
</dbReference>
<dbReference type="InterPro" id="IPR003591">
    <property type="entry name" value="Leu-rich_rpt_typical-subtyp"/>
</dbReference>
<evidence type="ECO:0000256" key="18">
    <source>
        <dbReference type="ARBA" id="ARBA00068066"/>
    </source>
</evidence>
<dbReference type="PROSITE" id="PS50853">
    <property type="entry name" value="FN3"/>
    <property type="match status" value="1"/>
</dbReference>
<dbReference type="InterPro" id="IPR003599">
    <property type="entry name" value="Ig_sub"/>
</dbReference>
<dbReference type="Gene3D" id="3.80.10.10">
    <property type="entry name" value="Ribonuclease Inhibitor"/>
    <property type="match status" value="1"/>
</dbReference>
<evidence type="ECO:0000256" key="8">
    <source>
        <dbReference type="ARBA" id="ARBA00022737"/>
    </source>
</evidence>
<evidence type="ECO:0000256" key="7">
    <source>
        <dbReference type="ARBA" id="ARBA00022729"/>
    </source>
</evidence>
<evidence type="ECO:0000259" key="22">
    <source>
        <dbReference type="PROSITE" id="PS50835"/>
    </source>
</evidence>
<feature type="region of interest" description="Disordered" evidence="19">
    <location>
        <begin position="400"/>
        <end position="419"/>
    </location>
</feature>
<dbReference type="Pfam" id="PF00041">
    <property type="entry name" value="fn3"/>
    <property type="match status" value="1"/>
</dbReference>
<feature type="domain" description="Fibronectin type-III" evidence="23">
    <location>
        <begin position="490"/>
        <end position="577"/>
    </location>
</feature>
<dbReference type="GO" id="GO:0040036">
    <property type="term" value="P:regulation of fibroblast growth factor receptor signaling pathway"/>
    <property type="evidence" value="ECO:0007669"/>
    <property type="project" value="Ensembl"/>
</dbReference>